<feature type="chain" id="PRO_5007905105" description="LTXXQ motif family protein" evidence="2">
    <location>
        <begin position="24"/>
        <end position="163"/>
    </location>
</feature>
<comment type="caution">
    <text evidence="3">The sequence shown here is derived from an EMBL/GenBank/DDBJ whole genome shotgun (WGS) entry which is preliminary data.</text>
</comment>
<keyword evidence="2" id="KW-0732">Signal</keyword>
<accession>A0A170ZVN8</accession>
<gene>
    <name evidence="3" type="ORF">PJIAN_3363</name>
</gene>
<reference evidence="4" key="2">
    <citation type="journal article" date="2017" name="Genome Announc.">
        <title>Draft genome sequence of Paludibacter jiangxiensis NM7(T), a propionate-producing fermentative bacterium.</title>
        <authorList>
            <person name="Qiu Y.-L."/>
            <person name="Tourlousse D.M."/>
            <person name="Matsuura N."/>
            <person name="Ohashi A."/>
            <person name="Sekiguchi Y."/>
        </authorList>
    </citation>
    <scope>NUCLEOTIDE SEQUENCE [LARGE SCALE GENOMIC DNA]</scope>
    <source>
        <strain evidence="4">NM7</strain>
    </source>
</reference>
<organism evidence="3 4">
    <name type="scientific">Paludibacter jiangxiensis</name>
    <dbReference type="NCBI Taxonomy" id="681398"/>
    <lineage>
        <taxon>Bacteria</taxon>
        <taxon>Pseudomonadati</taxon>
        <taxon>Bacteroidota</taxon>
        <taxon>Bacteroidia</taxon>
        <taxon>Bacteroidales</taxon>
        <taxon>Paludibacteraceae</taxon>
        <taxon>Paludibacter</taxon>
    </lineage>
</organism>
<feature type="signal peptide" evidence="2">
    <location>
        <begin position="1"/>
        <end position="23"/>
    </location>
</feature>
<protein>
    <recommendedName>
        <fullName evidence="5">LTXXQ motif family protein</fullName>
    </recommendedName>
</protein>
<dbReference type="Gene3D" id="1.20.120.1490">
    <property type="match status" value="1"/>
</dbReference>
<evidence type="ECO:0008006" key="5">
    <source>
        <dbReference type="Google" id="ProtNLM"/>
    </source>
</evidence>
<feature type="compositionally biased region" description="Basic and acidic residues" evidence="1">
    <location>
        <begin position="142"/>
        <end position="163"/>
    </location>
</feature>
<evidence type="ECO:0000256" key="2">
    <source>
        <dbReference type="SAM" id="SignalP"/>
    </source>
</evidence>
<evidence type="ECO:0000256" key="1">
    <source>
        <dbReference type="SAM" id="MobiDB-lite"/>
    </source>
</evidence>
<sequence>MKTNKILGLALLFSAISVGVVSAQQEQKPVNNPQDRIAKHVDRMKQELKLTDAQVAMMKDLELSMLKERQQMQKNVQDLRKDFMSKMKGHEADMQKILTPEQFQKYQAKMQRMKGRMEGYKMGMRDARKMDRPAMRHGMNGNDKKHQAPSDVPSTDKDAQSQK</sequence>
<dbReference type="RefSeq" id="WP_068703897.1">
    <property type="nucleotide sequence ID" value="NZ_BDCR01000003.1"/>
</dbReference>
<evidence type="ECO:0000313" key="3">
    <source>
        <dbReference type="EMBL" id="GAT63051.1"/>
    </source>
</evidence>
<dbReference type="AlphaFoldDB" id="A0A170ZVN8"/>
<keyword evidence="4" id="KW-1185">Reference proteome</keyword>
<feature type="region of interest" description="Disordered" evidence="1">
    <location>
        <begin position="129"/>
        <end position="163"/>
    </location>
</feature>
<name>A0A170ZVN8_9BACT</name>
<dbReference type="EMBL" id="BDCR01000003">
    <property type="protein sequence ID" value="GAT63051.1"/>
    <property type="molecule type" value="Genomic_DNA"/>
</dbReference>
<dbReference type="OrthoDB" id="1070285at2"/>
<dbReference type="Proteomes" id="UP000076586">
    <property type="component" value="Unassembled WGS sequence"/>
</dbReference>
<reference evidence="4" key="1">
    <citation type="submission" date="2016-04" db="EMBL/GenBank/DDBJ databases">
        <title>Draft genome sequence of Paludibacter jiangxiensis strain NM7.</title>
        <authorList>
            <person name="Qiu Y."/>
            <person name="Matsuura N."/>
            <person name="Ohashi A."/>
            <person name="Tourlousse M.D."/>
            <person name="Sekiguchi Y."/>
        </authorList>
    </citation>
    <scope>NUCLEOTIDE SEQUENCE [LARGE SCALE GENOMIC DNA]</scope>
    <source>
        <strain evidence="4">NM7</strain>
    </source>
</reference>
<proteinExistence type="predicted"/>
<evidence type="ECO:0000313" key="4">
    <source>
        <dbReference type="Proteomes" id="UP000076586"/>
    </source>
</evidence>